<organism evidence="6 7">
    <name type="scientific">Cyclocybe aegerita</name>
    <name type="common">Black poplar mushroom</name>
    <name type="synonym">Agrocybe aegerita</name>
    <dbReference type="NCBI Taxonomy" id="1973307"/>
    <lineage>
        <taxon>Eukaryota</taxon>
        <taxon>Fungi</taxon>
        <taxon>Dikarya</taxon>
        <taxon>Basidiomycota</taxon>
        <taxon>Agaricomycotina</taxon>
        <taxon>Agaricomycetes</taxon>
        <taxon>Agaricomycetidae</taxon>
        <taxon>Agaricales</taxon>
        <taxon>Agaricineae</taxon>
        <taxon>Bolbitiaceae</taxon>
        <taxon>Cyclocybe</taxon>
    </lineage>
</organism>
<evidence type="ECO:0000256" key="1">
    <source>
        <dbReference type="ARBA" id="ARBA00022723"/>
    </source>
</evidence>
<evidence type="ECO:0000259" key="5">
    <source>
        <dbReference type="PROSITE" id="PS50865"/>
    </source>
</evidence>
<keyword evidence="1" id="KW-0479">Metal-binding</keyword>
<gene>
    <name evidence="6" type="ORF">AAE3_LOCUS4894</name>
</gene>
<evidence type="ECO:0000256" key="2">
    <source>
        <dbReference type="ARBA" id="ARBA00022771"/>
    </source>
</evidence>
<accession>A0A8S0WHJ6</accession>
<dbReference type="EMBL" id="CACVBS010000036">
    <property type="protein sequence ID" value="CAA7262393.1"/>
    <property type="molecule type" value="Genomic_DNA"/>
</dbReference>
<keyword evidence="7" id="KW-1185">Reference proteome</keyword>
<proteinExistence type="predicted"/>
<sequence>MTAHLLTITFYFIAGNTSMATKANLSLSSAIELLVSTMQDPMKADACPVRMAVAADCINLAFEACTSVAAEAKLAKSHPELLRAGVKFLTHKQSPQDHCAMMNHLSTCRCDFNQPGMRRAHKPNRHRPDGRIEVCSMTLLFDAMSTICMCLVVALEERTQHKFYTGNAGNGEKLWPQGPEDLLPEGPKDAVLGLELWVVDTSYGCFIFKLASRLALFYKPFAREAFQAWDFPFALVRPSLHLQEAVKFYDDSDPSRTSPRAFTFFFQLPVVVIVNFFDTFMHYDTRLFKAMICLRGRWFTPIFARLTTILSTQECGGICSLSRYITAYANAEIDCTTGLMTVTFEREFMTKLQHRDLLGHAFTTMVMVRRMGCWNIACPSASQAIYSRLCSKCNLIRFCGEQCQKEAWKSPNLPHKSVCAKIHSLKESIGAEAWPLLWTADFSYRKFQGVCKAKNVDAEAVKAIGSTITALRISKDAFRRNQQMAGLSQIDRLRCAEGDKALREREEELIRTLGEDLG</sequence>
<dbReference type="PROSITE" id="PS50865">
    <property type="entry name" value="ZF_MYND_2"/>
    <property type="match status" value="1"/>
</dbReference>
<dbReference type="Gene3D" id="6.10.140.2220">
    <property type="match status" value="1"/>
</dbReference>
<dbReference type="Proteomes" id="UP000467700">
    <property type="component" value="Unassembled WGS sequence"/>
</dbReference>
<dbReference type="InterPro" id="IPR002893">
    <property type="entry name" value="Znf_MYND"/>
</dbReference>
<reference evidence="6 7" key="1">
    <citation type="submission" date="2020-01" db="EMBL/GenBank/DDBJ databases">
        <authorList>
            <person name="Gupta K D."/>
        </authorList>
    </citation>
    <scope>NUCLEOTIDE SEQUENCE [LARGE SCALE GENOMIC DNA]</scope>
</reference>
<keyword evidence="3" id="KW-0862">Zinc</keyword>
<name>A0A8S0WHJ6_CYCAE</name>
<dbReference type="GO" id="GO:0008270">
    <property type="term" value="F:zinc ion binding"/>
    <property type="evidence" value="ECO:0007669"/>
    <property type="project" value="UniProtKB-KW"/>
</dbReference>
<protein>
    <recommendedName>
        <fullName evidence="5">MYND-type domain-containing protein</fullName>
    </recommendedName>
</protein>
<dbReference type="Pfam" id="PF01753">
    <property type="entry name" value="zf-MYND"/>
    <property type="match status" value="1"/>
</dbReference>
<dbReference type="AlphaFoldDB" id="A0A8S0WHJ6"/>
<keyword evidence="2 4" id="KW-0863">Zinc-finger</keyword>
<dbReference type="OrthoDB" id="3270372at2759"/>
<dbReference type="SUPFAM" id="SSF144232">
    <property type="entry name" value="HIT/MYND zinc finger-like"/>
    <property type="match status" value="1"/>
</dbReference>
<evidence type="ECO:0000256" key="3">
    <source>
        <dbReference type="ARBA" id="ARBA00022833"/>
    </source>
</evidence>
<comment type="caution">
    <text evidence="6">The sequence shown here is derived from an EMBL/GenBank/DDBJ whole genome shotgun (WGS) entry which is preliminary data.</text>
</comment>
<evidence type="ECO:0000256" key="4">
    <source>
        <dbReference type="PROSITE-ProRule" id="PRU00134"/>
    </source>
</evidence>
<evidence type="ECO:0000313" key="7">
    <source>
        <dbReference type="Proteomes" id="UP000467700"/>
    </source>
</evidence>
<feature type="domain" description="MYND-type" evidence="5">
    <location>
        <begin position="375"/>
        <end position="419"/>
    </location>
</feature>
<evidence type="ECO:0000313" key="6">
    <source>
        <dbReference type="EMBL" id="CAA7262393.1"/>
    </source>
</evidence>